<evidence type="ECO:0000313" key="8">
    <source>
        <dbReference type="Proteomes" id="UP000663479"/>
    </source>
</evidence>
<dbReference type="PANTHER" id="PTHR42770:SF16">
    <property type="entry name" value="AMINO ACID PERMEASE"/>
    <property type="match status" value="1"/>
</dbReference>
<dbReference type="AlphaFoldDB" id="A0AAP9ZBG1"/>
<dbReference type="GO" id="GO:0016020">
    <property type="term" value="C:membrane"/>
    <property type="evidence" value="ECO:0007669"/>
    <property type="project" value="UniProtKB-SubCell"/>
</dbReference>
<dbReference type="InterPro" id="IPR004841">
    <property type="entry name" value="AA-permease/SLC12A_dom"/>
</dbReference>
<accession>A0AAP9ZBG1</accession>
<feature type="transmembrane region" description="Helical" evidence="5">
    <location>
        <begin position="385"/>
        <end position="405"/>
    </location>
</feature>
<evidence type="ECO:0000256" key="3">
    <source>
        <dbReference type="ARBA" id="ARBA00022989"/>
    </source>
</evidence>
<keyword evidence="2 5" id="KW-0812">Transmembrane</keyword>
<dbReference type="Pfam" id="PF00324">
    <property type="entry name" value="AA_permease"/>
    <property type="match status" value="1"/>
</dbReference>
<evidence type="ECO:0000256" key="1">
    <source>
        <dbReference type="ARBA" id="ARBA00004141"/>
    </source>
</evidence>
<dbReference type="PIRSF" id="PIRSF006060">
    <property type="entry name" value="AA_transporter"/>
    <property type="match status" value="1"/>
</dbReference>
<organism evidence="7 8">
    <name type="scientific">Vreelandella venusta</name>
    <dbReference type="NCBI Taxonomy" id="44935"/>
    <lineage>
        <taxon>Bacteria</taxon>
        <taxon>Pseudomonadati</taxon>
        <taxon>Pseudomonadota</taxon>
        <taxon>Gammaproteobacteria</taxon>
        <taxon>Oceanospirillales</taxon>
        <taxon>Halomonadaceae</taxon>
        <taxon>Vreelandella</taxon>
    </lineage>
</organism>
<evidence type="ECO:0000256" key="5">
    <source>
        <dbReference type="SAM" id="Phobius"/>
    </source>
</evidence>
<name>A0AAP9ZBG1_9GAMM</name>
<protein>
    <submittedName>
        <fullName evidence="7">APC family permease</fullName>
    </submittedName>
</protein>
<dbReference type="Proteomes" id="UP000663479">
    <property type="component" value="Chromosome"/>
</dbReference>
<dbReference type="InterPro" id="IPR050367">
    <property type="entry name" value="APC_superfamily"/>
</dbReference>
<dbReference type="GO" id="GO:0055085">
    <property type="term" value="P:transmembrane transport"/>
    <property type="evidence" value="ECO:0007669"/>
    <property type="project" value="InterPro"/>
</dbReference>
<sequence length="493" mass="51490">MKTSQACSTALSSQHNRLSGKLGTAGIVFMVVAAAAPLTVVNGNTPLALGLGNGAMAPLGFLFASLVLFLFSVGFVAMTPHVKEAGAFFTYVGTGLGPRAGQATAFVALITYTAIQLGIYGFFGWAAAEAMTTIGGPSLPWWLYAGGALVVVAALGYRDIELSSKVLAVALILEIGVVIVMNAFIVLEPSGSALGILPAVPAATGDWGPFGIAVLFSVTGFIGFEATAVFRDEAHDPDRTIPRATYWAVFIIGGFYTVSCWCLVYAWGPDTVHAVANDYLGNGGNMVLDTARFYTGRVLTDIMEVLLLTSLVACILSFHNIVARYQFVLANFDILPSIFSKVHHSHGSPHVSSLIQSASALVLVALCALSGASPLVGVFGSMAGIATVGMVLLMLLTSVATVVFFYRSPSLAQGRVVATRVVPVVACLLLTFILYLVLGNFTQVTGLSVAVSSVLAVIPIGAFIIGFIAIRESSKRQLDTLVGGEPMPEQAAH</sequence>
<dbReference type="EMBL" id="CP066539">
    <property type="protein sequence ID" value="QRL02413.1"/>
    <property type="molecule type" value="Genomic_DNA"/>
</dbReference>
<feature type="transmembrane region" description="Helical" evidence="5">
    <location>
        <begin position="103"/>
        <end position="127"/>
    </location>
</feature>
<evidence type="ECO:0000256" key="4">
    <source>
        <dbReference type="ARBA" id="ARBA00023136"/>
    </source>
</evidence>
<evidence type="ECO:0000313" key="7">
    <source>
        <dbReference type="EMBL" id="QRL02413.1"/>
    </source>
</evidence>
<evidence type="ECO:0000259" key="6">
    <source>
        <dbReference type="Pfam" id="PF00324"/>
    </source>
</evidence>
<feature type="transmembrane region" description="Helical" evidence="5">
    <location>
        <begin position="245"/>
        <end position="267"/>
    </location>
</feature>
<feature type="transmembrane region" description="Helical" evidence="5">
    <location>
        <begin position="360"/>
        <end position="379"/>
    </location>
</feature>
<feature type="transmembrane region" description="Helical" evidence="5">
    <location>
        <begin position="139"/>
        <end position="157"/>
    </location>
</feature>
<dbReference type="RefSeq" id="WP_146941934.1">
    <property type="nucleotide sequence ID" value="NZ_BJUL01000001.1"/>
</dbReference>
<reference evidence="7" key="1">
    <citation type="submission" date="2020-12" db="EMBL/GenBank/DDBJ databases">
        <title>Genome reconstruction of Halomonas venusta strain DSM 4743.</title>
        <authorList>
            <person name="Aguirre-Garrido J.F."/>
            <person name="Hernandez-Soto L.M."/>
            <person name="Martinez-Abarca F."/>
        </authorList>
    </citation>
    <scope>NUCLEOTIDE SEQUENCE</scope>
    <source>
        <strain evidence="7">4743</strain>
    </source>
</reference>
<feature type="transmembrane region" description="Helical" evidence="5">
    <location>
        <begin position="22"/>
        <end position="41"/>
    </location>
</feature>
<feature type="transmembrane region" description="Helical" evidence="5">
    <location>
        <begin position="61"/>
        <end position="82"/>
    </location>
</feature>
<feature type="transmembrane region" description="Helical" evidence="5">
    <location>
        <begin position="207"/>
        <end position="224"/>
    </location>
</feature>
<comment type="subcellular location">
    <subcellularLocation>
        <location evidence="1">Membrane</location>
        <topology evidence="1">Multi-pass membrane protein</topology>
    </subcellularLocation>
</comment>
<proteinExistence type="predicted"/>
<dbReference type="PANTHER" id="PTHR42770">
    <property type="entry name" value="AMINO ACID TRANSPORTER-RELATED"/>
    <property type="match status" value="1"/>
</dbReference>
<feature type="transmembrane region" description="Helical" evidence="5">
    <location>
        <begin position="302"/>
        <end position="322"/>
    </location>
</feature>
<gene>
    <name evidence="7" type="ORF">JDS37_14030</name>
</gene>
<keyword evidence="4 5" id="KW-0472">Membrane</keyword>
<feature type="transmembrane region" description="Helical" evidence="5">
    <location>
        <begin position="417"/>
        <end position="438"/>
    </location>
</feature>
<keyword evidence="3 5" id="KW-1133">Transmembrane helix</keyword>
<dbReference type="Gene3D" id="1.20.1740.10">
    <property type="entry name" value="Amino acid/polyamine transporter I"/>
    <property type="match status" value="1"/>
</dbReference>
<evidence type="ECO:0000256" key="2">
    <source>
        <dbReference type="ARBA" id="ARBA00022692"/>
    </source>
</evidence>
<feature type="domain" description="Amino acid permease/ SLC12A" evidence="6">
    <location>
        <begin position="46"/>
        <end position="474"/>
    </location>
</feature>
<feature type="transmembrane region" description="Helical" evidence="5">
    <location>
        <begin position="166"/>
        <end position="187"/>
    </location>
</feature>
<feature type="transmembrane region" description="Helical" evidence="5">
    <location>
        <begin position="444"/>
        <end position="470"/>
    </location>
</feature>